<dbReference type="CDD" id="cd06759">
    <property type="entry name" value="PDZ3_PDZD2-PDZ1_hPro-IL-16-like"/>
    <property type="match status" value="1"/>
</dbReference>
<dbReference type="Gene3D" id="2.30.42.10">
    <property type="match status" value="2"/>
</dbReference>
<feature type="region of interest" description="Disordered" evidence="1">
    <location>
        <begin position="192"/>
        <end position="221"/>
    </location>
</feature>
<accession>A0A8B8F2K2</accession>
<dbReference type="GeneID" id="112679331"/>
<proteinExistence type="predicted"/>
<feature type="region of interest" description="Disordered" evidence="1">
    <location>
        <begin position="241"/>
        <end position="269"/>
    </location>
</feature>
<feature type="compositionally biased region" description="Basic and acidic residues" evidence="1">
    <location>
        <begin position="197"/>
        <end position="214"/>
    </location>
</feature>
<evidence type="ECO:0000313" key="4">
    <source>
        <dbReference type="RefSeq" id="XP_025404880.1"/>
    </source>
</evidence>
<evidence type="ECO:0000259" key="2">
    <source>
        <dbReference type="PROSITE" id="PS50106"/>
    </source>
</evidence>
<dbReference type="Proteomes" id="UP000694846">
    <property type="component" value="Unplaced"/>
</dbReference>
<dbReference type="InterPro" id="IPR036034">
    <property type="entry name" value="PDZ_sf"/>
</dbReference>
<evidence type="ECO:0000256" key="1">
    <source>
        <dbReference type="SAM" id="MobiDB-lite"/>
    </source>
</evidence>
<dbReference type="PROSITE" id="PS50106">
    <property type="entry name" value="PDZ"/>
    <property type="match status" value="2"/>
</dbReference>
<dbReference type="PANTHER" id="PTHR11324">
    <property type="entry name" value="IL16-RELATED"/>
    <property type="match status" value="1"/>
</dbReference>
<keyword evidence="3" id="KW-1185">Reference proteome</keyword>
<dbReference type="SUPFAM" id="SSF50156">
    <property type="entry name" value="PDZ domain-like"/>
    <property type="match status" value="2"/>
</dbReference>
<dbReference type="SMART" id="SM00228">
    <property type="entry name" value="PDZ"/>
    <property type="match status" value="2"/>
</dbReference>
<dbReference type="InterPro" id="IPR001478">
    <property type="entry name" value="PDZ"/>
</dbReference>
<dbReference type="RefSeq" id="XP_025404880.1">
    <property type="nucleotide sequence ID" value="XM_025549095.1"/>
</dbReference>
<feature type="domain" description="PDZ" evidence="2">
    <location>
        <begin position="318"/>
        <end position="403"/>
    </location>
</feature>
<dbReference type="AlphaFoldDB" id="A0A8B8F2K2"/>
<dbReference type="PANTHER" id="PTHR11324:SF16">
    <property type="entry name" value="PDZ DOMAIN-CONTAINING PROTEIN 2"/>
    <property type="match status" value="1"/>
</dbReference>
<dbReference type="CDD" id="cd00136">
    <property type="entry name" value="PDZ_canonical"/>
    <property type="match status" value="1"/>
</dbReference>
<evidence type="ECO:0000313" key="3">
    <source>
        <dbReference type="Proteomes" id="UP000694846"/>
    </source>
</evidence>
<protein>
    <submittedName>
        <fullName evidence="4">PDZ domain-containing protein 2-like isoform X1</fullName>
    </submittedName>
</protein>
<name>A0A8B8F2K2_9HEMI</name>
<reference evidence="4" key="1">
    <citation type="submission" date="2025-08" db="UniProtKB">
        <authorList>
            <consortium name="RefSeq"/>
        </authorList>
    </citation>
    <scope>IDENTIFICATION</scope>
    <source>
        <tissue evidence="4">Whole body</tissue>
    </source>
</reference>
<dbReference type="Pfam" id="PF00595">
    <property type="entry name" value="PDZ"/>
    <property type="match status" value="2"/>
</dbReference>
<feature type="domain" description="PDZ" evidence="2">
    <location>
        <begin position="510"/>
        <end position="584"/>
    </location>
</feature>
<gene>
    <name evidence="4" type="primary">LOC112679331</name>
</gene>
<organism evidence="3 4">
    <name type="scientific">Sipha flava</name>
    <name type="common">yellow sugarcane aphid</name>
    <dbReference type="NCBI Taxonomy" id="143950"/>
    <lineage>
        <taxon>Eukaryota</taxon>
        <taxon>Metazoa</taxon>
        <taxon>Ecdysozoa</taxon>
        <taxon>Arthropoda</taxon>
        <taxon>Hexapoda</taxon>
        <taxon>Insecta</taxon>
        <taxon>Pterygota</taxon>
        <taxon>Neoptera</taxon>
        <taxon>Paraneoptera</taxon>
        <taxon>Hemiptera</taxon>
        <taxon>Sternorrhyncha</taxon>
        <taxon>Aphidomorpha</taxon>
        <taxon>Aphidoidea</taxon>
        <taxon>Aphididae</taxon>
        <taxon>Sipha</taxon>
    </lineage>
</organism>
<dbReference type="OrthoDB" id="6022711at2759"/>
<sequence length="622" mass="69042">MFKTPDKEVGVTFLRHNILVIRSSMKWFHKNSEDAAPRLLSLSPIRNYDSGDPDYSAERYYQIPPGPRRSRLDASPLRLERSEYSRDVNCYNIRDRTIVMQSARNKQAKEKRNPLLDQVKHTGLTHFKPNSTVRHNHEDRRTYAAGVQCNNVSDDVDDSDDEDISTISGRLRAISDKYLKSSTHRFLAKLYKNPSVKNDKPTETGESNTNEKKTNKVKLRSFSHGALPGLDEFRKRIAETPLEKTTCSPEDDDSGILLNDPPVETLNGTSETVTQDYCFRSASQYGIKRHYAFSLPPSNQSPTILQPSASENKEEYKMVQLNRDYPEQVLGVRIKEIRSGNRFGYVVVNIVSGGVADRTSDLEVGDEIVNVNGRRLAGLDATEANRLLNDGRTAVKLLAVTKRNRGADGKPWKMPETSVDHDHNSGTTVAAVSPPVQKYNKNGQTVVYITPPPPPQPSQKPPDVVKSSNVSTVYLKGSCDGTRFAGEDTDCTTFCTLPRRPRSTFCTFHTFVLEKGPGKKGLGFTIVGGKDSPKGAMGIFIKSVLEYGQAAEDGRLKPGDEILAVNGNVCHDLTHSEAISLFKSFKSGSIVLHICRRSKSSNRTTKAKSCTNLLNDDNAGSE</sequence>